<dbReference type="Pfam" id="PF00725">
    <property type="entry name" value="3HCDH"/>
    <property type="match status" value="1"/>
</dbReference>
<evidence type="ECO:0000256" key="5">
    <source>
        <dbReference type="PIRSR" id="PIRSR000105-2"/>
    </source>
</evidence>
<comment type="pathway">
    <text evidence="1">Lipid metabolism; butanoate metabolism.</text>
</comment>
<feature type="site" description="Important for catalytic activity" evidence="4">
    <location>
        <position position="139"/>
    </location>
</feature>
<evidence type="ECO:0000259" key="7">
    <source>
        <dbReference type="Pfam" id="PF00725"/>
    </source>
</evidence>
<dbReference type="InterPro" id="IPR022694">
    <property type="entry name" value="3-OHacyl-CoA_DH"/>
</dbReference>
<protein>
    <submittedName>
        <fullName evidence="9">3-hydroxybutyryl-CoA dehydrogenase</fullName>
    </submittedName>
</protein>
<dbReference type="InterPro" id="IPR006108">
    <property type="entry name" value="3HC_DH_C"/>
</dbReference>
<dbReference type="GO" id="GO:0070403">
    <property type="term" value="F:NAD+ binding"/>
    <property type="evidence" value="ECO:0007669"/>
    <property type="project" value="InterPro"/>
</dbReference>
<feature type="binding site" evidence="5">
    <location>
        <position position="30"/>
    </location>
    <ligand>
        <name>NAD(+)</name>
        <dbReference type="ChEBI" id="CHEBI:57540"/>
    </ligand>
</feature>
<keyword evidence="10" id="KW-1185">Reference proteome</keyword>
<dbReference type="InterPro" id="IPR008927">
    <property type="entry name" value="6-PGluconate_DH-like_C_sf"/>
</dbReference>
<dbReference type="Gene3D" id="1.10.1040.10">
    <property type="entry name" value="N-(1-d-carboxylethyl)-l-norvaline Dehydrogenase, domain 2"/>
    <property type="match status" value="1"/>
</dbReference>
<feature type="domain" description="3-hydroxyacyl-CoA dehydrogenase C-terminal" evidence="7">
    <location>
        <begin position="186"/>
        <end position="281"/>
    </location>
</feature>
<reference evidence="9" key="1">
    <citation type="journal article" date="2014" name="Int. J. Syst. Evol. Microbiol.">
        <title>Complete genome sequence of Corynebacterium casei LMG S-19264T (=DSM 44701T), isolated from a smear-ripened cheese.</title>
        <authorList>
            <consortium name="US DOE Joint Genome Institute (JGI-PGF)"/>
            <person name="Walter F."/>
            <person name="Albersmeier A."/>
            <person name="Kalinowski J."/>
            <person name="Ruckert C."/>
        </authorList>
    </citation>
    <scope>NUCLEOTIDE SEQUENCE</scope>
    <source>
        <strain evidence="9">CGMCC 4.3508</strain>
    </source>
</reference>
<comment type="similarity">
    <text evidence="2">Belongs to the 3-hydroxyacyl-CoA dehydrogenase family.</text>
</comment>
<dbReference type="FunFam" id="3.40.50.720:FF:000009">
    <property type="entry name" value="Fatty oxidation complex, alpha subunit"/>
    <property type="match status" value="1"/>
</dbReference>
<proteinExistence type="inferred from homology"/>
<dbReference type="PANTHER" id="PTHR48075:SF5">
    <property type="entry name" value="3-HYDROXYBUTYRYL-COA DEHYDROGENASE"/>
    <property type="match status" value="1"/>
</dbReference>
<feature type="domain" description="3-hydroxyacyl-CoA dehydrogenase NAD binding" evidence="8">
    <location>
        <begin position="3"/>
        <end position="183"/>
    </location>
</feature>
<dbReference type="InterPro" id="IPR013328">
    <property type="entry name" value="6PGD_dom2"/>
</dbReference>
<sequence length="284" mass="29864">MRITVIGAGTMGSGIAQLVATAGHDTSLVDVSAEQLQRGRASIEASLRRFVKKGALSEADAAAVLDRLVTGTSVADAVPGAGVVIESVVEVLEVKQAVFAEVVQHAPADALLGTNTSQLSITAIGSAIPEAAARLVGLHFFNPPVLMRLVEVVAGLESSEEAIEQALGFGASLGKETVLCRKDSPGFLTSRISALVRLECLRMLEEGVASAEDIDKALKVGFNWPMGPLELGDFNGLDTYLHILESLEQTLGDRFKPTVTLRNLVAAGRLGRKTGRGIYSYPES</sequence>
<dbReference type="Gene3D" id="3.40.50.720">
    <property type="entry name" value="NAD(P)-binding Rossmann-like Domain"/>
    <property type="match status" value="1"/>
</dbReference>
<evidence type="ECO:0000256" key="6">
    <source>
        <dbReference type="PIRSR" id="PIRSR000105-3"/>
    </source>
</evidence>
<evidence type="ECO:0000256" key="2">
    <source>
        <dbReference type="ARBA" id="ARBA00009463"/>
    </source>
</evidence>
<dbReference type="PIRSF" id="PIRSF000105">
    <property type="entry name" value="HCDH"/>
    <property type="match status" value="1"/>
</dbReference>
<evidence type="ECO:0000259" key="8">
    <source>
        <dbReference type="Pfam" id="PF02737"/>
    </source>
</evidence>
<dbReference type="EMBL" id="BMMH01000029">
    <property type="protein sequence ID" value="GGL41830.1"/>
    <property type="molecule type" value="Genomic_DNA"/>
</dbReference>
<evidence type="ECO:0000256" key="3">
    <source>
        <dbReference type="ARBA" id="ARBA00023002"/>
    </source>
</evidence>
<evidence type="ECO:0000313" key="10">
    <source>
        <dbReference type="Proteomes" id="UP000638263"/>
    </source>
</evidence>
<evidence type="ECO:0000256" key="1">
    <source>
        <dbReference type="ARBA" id="ARBA00005086"/>
    </source>
</evidence>
<feature type="binding site" evidence="6">
    <location>
        <position position="46"/>
    </location>
    <ligand>
        <name>CoA</name>
        <dbReference type="ChEBI" id="CHEBI:57287"/>
    </ligand>
</feature>
<evidence type="ECO:0000256" key="4">
    <source>
        <dbReference type="PIRSR" id="PIRSR000105-1"/>
    </source>
</evidence>
<feature type="binding site" evidence="6">
    <location>
        <position position="117"/>
    </location>
    <ligand>
        <name>CoA</name>
        <dbReference type="ChEBI" id="CHEBI:57287"/>
    </ligand>
</feature>
<feature type="binding site" evidence="5">
    <location>
        <position position="117"/>
    </location>
    <ligand>
        <name>NAD(+)</name>
        <dbReference type="ChEBI" id="CHEBI:57540"/>
    </ligand>
</feature>
<feature type="binding site" evidence="6">
    <location>
        <position position="53"/>
    </location>
    <ligand>
        <name>CoA</name>
        <dbReference type="ChEBI" id="CHEBI:57287"/>
    </ligand>
</feature>
<dbReference type="RefSeq" id="WP_063000711.1">
    <property type="nucleotide sequence ID" value="NZ_BMMH01000029.1"/>
</dbReference>
<comment type="caution">
    <text evidence="9">The sequence shown here is derived from an EMBL/GenBank/DDBJ whole genome shotgun (WGS) entry which is preliminary data.</text>
</comment>
<accession>A0A917RX80</accession>
<feature type="binding site" evidence="5">
    <location>
        <begin position="7"/>
        <end position="12"/>
    </location>
    <ligand>
        <name>NAD(+)</name>
        <dbReference type="ChEBI" id="CHEBI:57540"/>
    </ligand>
</feature>
<gene>
    <name evidence="9" type="ORF">GCM10011588_65690</name>
</gene>
<dbReference type="SUPFAM" id="SSF51735">
    <property type="entry name" value="NAD(P)-binding Rossmann-fold domains"/>
    <property type="match status" value="1"/>
</dbReference>
<feature type="binding site" evidence="5">
    <location>
        <position position="273"/>
    </location>
    <ligand>
        <name>NAD(+)</name>
        <dbReference type="ChEBI" id="CHEBI:57540"/>
    </ligand>
</feature>
<dbReference type="Proteomes" id="UP000638263">
    <property type="component" value="Unassembled WGS sequence"/>
</dbReference>
<organism evidence="9 10">
    <name type="scientific">Nocardia jinanensis</name>
    <dbReference type="NCBI Taxonomy" id="382504"/>
    <lineage>
        <taxon>Bacteria</taxon>
        <taxon>Bacillati</taxon>
        <taxon>Actinomycetota</taxon>
        <taxon>Actinomycetes</taxon>
        <taxon>Mycobacteriales</taxon>
        <taxon>Nocardiaceae</taxon>
        <taxon>Nocardia</taxon>
    </lineage>
</organism>
<reference evidence="9" key="2">
    <citation type="submission" date="2020-09" db="EMBL/GenBank/DDBJ databases">
        <authorList>
            <person name="Sun Q."/>
            <person name="Zhou Y."/>
        </authorList>
    </citation>
    <scope>NUCLEOTIDE SEQUENCE</scope>
    <source>
        <strain evidence="9">CGMCC 4.3508</strain>
    </source>
</reference>
<dbReference type="GO" id="GO:0008691">
    <property type="term" value="F:3-hydroxybutyryl-CoA dehydrogenase activity"/>
    <property type="evidence" value="ECO:0007669"/>
    <property type="project" value="TreeGrafter"/>
</dbReference>
<dbReference type="PANTHER" id="PTHR48075">
    <property type="entry name" value="3-HYDROXYACYL-COA DEHYDROGENASE FAMILY PROTEIN"/>
    <property type="match status" value="1"/>
</dbReference>
<dbReference type="Pfam" id="PF02737">
    <property type="entry name" value="3HCDH_N"/>
    <property type="match status" value="1"/>
</dbReference>
<evidence type="ECO:0000313" key="9">
    <source>
        <dbReference type="EMBL" id="GGL41830.1"/>
    </source>
</evidence>
<feature type="binding site" evidence="5">
    <location>
        <position position="142"/>
    </location>
    <ligand>
        <name>NAD(+)</name>
        <dbReference type="ChEBI" id="CHEBI:57540"/>
    </ligand>
</feature>
<feature type="binding site" evidence="5">
    <location>
        <position position="95"/>
    </location>
    <ligand>
        <name>NAD(+)</name>
        <dbReference type="ChEBI" id="CHEBI:57540"/>
    </ligand>
</feature>
<dbReference type="SUPFAM" id="SSF48179">
    <property type="entry name" value="6-phosphogluconate dehydrogenase C-terminal domain-like"/>
    <property type="match status" value="1"/>
</dbReference>
<dbReference type="AlphaFoldDB" id="A0A917RX80"/>
<feature type="binding site" evidence="5">
    <location>
        <position position="90"/>
    </location>
    <ligand>
        <name>NAD(+)</name>
        <dbReference type="ChEBI" id="CHEBI:57540"/>
    </ligand>
</feature>
<keyword evidence="3" id="KW-0560">Oxidoreductase</keyword>
<keyword evidence="5" id="KW-0520">NAD</keyword>
<dbReference type="InterPro" id="IPR036291">
    <property type="entry name" value="NAD(P)-bd_dom_sf"/>
</dbReference>
<name>A0A917RX80_9NOCA</name>
<dbReference type="GO" id="GO:0006635">
    <property type="term" value="P:fatty acid beta-oxidation"/>
    <property type="evidence" value="ECO:0007669"/>
    <property type="project" value="TreeGrafter"/>
</dbReference>
<dbReference type="InterPro" id="IPR006176">
    <property type="entry name" value="3-OHacyl-CoA_DH_NAD-bd"/>
</dbReference>